<dbReference type="Pfam" id="PF01223">
    <property type="entry name" value="Endonuclease_NS"/>
    <property type="match status" value="1"/>
</dbReference>
<evidence type="ECO:0000259" key="5">
    <source>
        <dbReference type="SMART" id="SM00892"/>
    </source>
</evidence>
<dbReference type="Gene3D" id="3.40.570.10">
    <property type="entry name" value="Extracellular Endonuclease, subunit A"/>
    <property type="match status" value="1"/>
</dbReference>
<feature type="transmembrane region" description="Helical" evidence="3">
    <location>
        <begin position="59"/>
        <end position="82"/>
    </location>
</feature>
<keyword evidence="3" id="KW-1133">Transmembrane helix</keyword>
<feature type="domain" description="DNA/RNA non-specific endonuclease/pyrophosphatase/phosphodiesterase" evidence="5">
    <location>
        <begin position="564"/>
        <end position="789"/>
    </location>
</feature>
<dbReference type="PANTHER" id="PTHR10151">
    <property type="entry name" value="ECTONUCLEOTIDE PYROPHOSPHATASE/PHOSPHODIESTERASE"/>
    <property type="match status" value="1"/>
</dbReference>
<dbReference type="CDD" id="cd16018">
    <property type="entry name" value="Enpp"/>
    <property type="match status" value="1"/>
</dbReference>
<dbReference type="Proteomes" id="UP000319767">
    <property type="component" value="Segment"/>
</dbReference>
<dbReference type="SUPFAM" id="SSF54060">
    <property type="entry name" value="His-Me finger endonucleases"/>
    <property type="match status" value="1"/>
</dbReference>
<feature type="domain" description="ENPP1-3/EXOG-like endonuclease/phosphodiesterase" evidence="4">
    <location>
        <begin position="565"/>
        <end position="789"/>
    </location>
</feature>
<keyword evidence="3" id="KW-0472">Membrane</keyword>
<dbReference type="GO" id="GO:0004622">
    <property type="term" value="F:phosphatidylcholine lysophospholipase activity"/>
    <property type="evidence" value="ECO:0007669"/>
    <property type="project" value="TreeGrafter"/>
</dbReference>
<dbReference type="Pfam" id="PF01663">
    <property type="entry name" value="Phosphodiest"/>
    <property type="match status" value="1"/>
</dbReference>
<dbReference type="InterPro" id="IPR017850">
    <property type="entry name" value="Alkaline_phosphatase_core_sf"/>
</dbReference>
<dbReference type="PANTHER" id="PTHR10151:SF21">
    <property type="entry name" value="ECTONUCLEOTIDE PYROPHOSPHATASE_PHOSPHODIESTERASE FAMILY MEMBER 2"/>
    <property type="match status" value="1"/>
</dbReference>
<evidence type="ECO:0000256" key="2">
    <source>
        <dbReference type="ARBA" id="ARBA00023180"/>
    </source>
</evidence>
<dbReference type="InterPro" id="IPR020821">
    <property type="entry name" value="ENPP1-3/EXOG-like_nuc-like"/>
</dbReference>
<evidence type="ECO:0000313" key="6">
    <source>
        <dbReference type="EMBL" id="ARE67263.1"/>
    </source>
</evidence>
<reference evidence="6" key="1">
    <citation type="journal article" date="2017" name="BMC Genomics">
        <title>Genomic characterization of two novel pathogenic avipoxviruses isolated from pacific shearwaters (Ardenna spp.).</title>
        <authorList>
            <person name="Sarker S."/>
            <person name="Das S."/>
            <person name="Lavers J.L."/>
            <person name="Hutton I."/>
            <person name="Helbig K."/>
            <person name="Imbery J."/>
            <person name="Upton C."/>
            <person name="Raidal S.R."/>
        </authorList>
    </citation>
    <scope>NUCLEOTIDE SEQUENCE [LARGE SCALE GENOMIC DNA]</scope>
    <source>
        <strain evidence="6">SWPV-2</strain>
    </source>
</reference>
<evidence type="ECO:0000259" key="4">
    <source>
        <dbReference type="SMART" id="SM00477"/>
    </source>
</evidence>
<evidence type="ECO:0000256" key="3">
    <source>
        <dbReference type="SAM" id="Phobius"/>
    </source>
</evidence>
<dbReference type="Gene3D" id="3.40.720.10">
    <property type="entry name" value="Alkaline Phosphatase, subunit A"/>
    <property type="match status" value="1"/>
</dbReference>
<evidence type="ECO:0000256" key="1">
    <source>
        <dbReference type="ARBA" id="ARBA00022801"/>
    </source>
</evidence>
<organism evidence="6">
    <name type="scientific">Shearwaterpox virus</name>
    <dbReference type="NCBI Taxonomy" id="1974596"/>
    <lineage>
        <taxon>Viruses</taxon>
        <taxon>Varidnaviria</taxon>
        <taxon>Bamfordvirae</taxon>
        <taxon>Nucleocytoviricota</taxon>
        <taxon>Pokkesviricetes</taxon>
        <taxon>Chitovirales</taxon>
        <taxon>Poxviridae</taxon>
        <taxon>Chordopoxvirinae</taxon>
        <taxon>Avipoxvirus</taxon>
        <taxon>Avipoxvirus canarypox</taxon>
        <taxon>Canarypox virus</taxon>
    </lineage>
</organism>
<dbReference type="GO" id="GO:0005615">
    <property type="term" value="C:extracellular space"/>
    <property type="evidence" value="ECO:0007669"/>
    <property type="project" value="TreeGrafter"/>
</dbReference>
<dbReference type="GO" id="GO:0047391">
    <property type="term" value="F:alkylglycerophosphoethanolamine phosphodiesterase activity"/>
    <property type="evidence" value="ECO:0007669"/>
    <property type="project" value="TreeGrafter"/>
</dbReference>
<keyword evidence="3" id="KW-0812">Transmembrane</keyword>
<dbReference type="SUPFAM" id="SSF53649">
    <property type="entry name" value="Alkaline phosphatase-like"/>
    <property type="match status" value="1"/>
</dbReference>
<gene>
    <name evidence="6" type="primary">SWPV2-044</name>
</gene>
<dbReference type="SMART" id="SM00477">
    <property type="entry name" value="NUC"/>
    <property type="match status" value="1"/>
</dbReference>
<dbReference type="InterPro" id="IPR001604">
    <property type="entry name" value="Endo_G_ENPP1-like_dom"/>
</dbReference>
<dbReference type="SMART" id="SM00892">
    <property type="entry name" value="Endonuclease_NS"/>
    <property type="match status" value="1"/>
</dbReference>
<name>A0A1V0QG10_CNPV</name>
<dbReference type="GO" id="GO:0004528">
    <property type="term" value="F:phosphodiesterase I activity"/>
    <property type="evidence" value="ECO:0007669"/>
    <property type="project" value="TreeGrafter"/>
</dbReference>
<sequence>MEDHGYQSDGESYDSSTHALYKDSNVYGCNSVKEEQHKHTDIFSTSNSIKKRRYTTRDIILYCLAVIAGISLIAIPLCLIFKSPSNSFRGCISFKVSCPSQFERPPLILIALDGFRYDYLKKWSNYTPAINELVSHGVSAPMRPVFPTNTFPNLYSIVTGLYPTSHGIVNNEFLDREDDIEFTVQSEETSEKYWFKGEPIWTTAMKQGVKAAAFFWPGSDKVRSNKHPTMFRAYNRSVSFDDRVEAVLKWLKMDTGYRPYLYTLYFEEPGATGLEKGPDSKDVGNAIKKVDATIRKLMDGLKEMNLIGCANIILVSDHGMSTVDTNKIVKTKELIKDREVIVKSGAFAAIRPKKIEDTGFFDYKGLISDMTNCSIKNRSFIVDYRSKLPKRLHYSNGFRVDILGVYVENGWQLTDEDNKVKYPSGGMHGGDNSFEDMTAIFVGYGPAFLNDVTAPKFDNIELYNVMCEIIGIKPANNNGTTDSLNHILRTPANTEKFPQDVVKESSCGRHSYIGNNYGCYCTDVTRTPKGNKRERANNRANAYVYNLPFGKPSVQAEDDYCILKNDDYVTAYSKAFRTPIWTSFTLKGYNVTDLYNETCYLQDMRIIYNINLCRLYKARLNDGISFSFLYPTSNDNDNIQNLFETNTSPMYKNFIKIWELLMTDFLRDYVEKHGEVNVMVGPVFDNNSDGKKDSIRLLMTMISRQQVHIPTDYFTILTSCKDSNTQLKDCINIEVDAFVLPNSDDYYDRQCYNNITNDDVKKLIKLHRVRVRDIELLTEMSFYRNLYKKSSNISFIKTHLD</sequence>
<dbReference type="EMBL" id="KX857215">
    <property type="protein sequence ID" value="ARE67263.1"/>
    <property type="molecule type" value="Genomic_DNA"/>
</dbReference>
<proteinExistence type="predicted"/>
<dbReference type="InterPro" id="IPR044929">
    <property type="entry name" value="DNA/RNA_non-sp_Endonuclease_sf"/>
</dbReference>
<dbReference type="GO" id="GO:0034638">
    <property type="term" value="P:phosphatidylcholine catabolic process"/>
    <property type="evidence" value="ECO:0007669"/>
    <property type="project" value="TreeGrafter"/>
</dbReference>
<keyword evidence="1" id="KW-0378">Hydrolase</keyword>
<dbReference type="GO" id="GO:0008270">
    <property type="term" value="F:zinc ion binding"/>
    <property type="evidence" value="ECO:0007669"/>
    <property type="project" value="TreeGrafter"/>
</dbReference>
<protein>
    <submittedName>
        <fullName evidence="6">SWPV2-ORF044</fullName>
    </submittedName>
</protein>
<dbReference type="InterPro" id="IPR002591">
    <property type="entry name" value="Phosphodiest/P_Trfase"/>
</dbReference>
<keyword evidence="2" id="KW-0325">Glycoprotein</keyword>
<accession>A0A1V0QG10</accession>
<dbReference type="InterPro" id="IPR044925">
    <property type="entry name" value="His-Me_finger_sf"/>
</dbReference>
<dbReference type="GO" id="GO:0005509">
    <property type="term" value="F:calcium ion binding"/>
    <property type="evidence" value="ECO:0007669"/>
    <property type="project" value="TreeGrafter"/>
</dbReference>
<dbReference type="GO" id="GO:0003676">
    <property type="term" value="F:nucleic acid binding"/>
    <property type="evidence" value="ECO:0007669"/>
    <property type="project" value="InterPro"/>
</dbReference>